<gene>
    <name evidence="1" type="primary">PARPA_13106.1 scaffold 45923</name>
</gene>
<proteinExistence type="predicted"/>
<evidence type="ECO:0000313" key="1">
    <source>
        <dbReference type="EMBL" id="CEP18799.1"/>
    </source>
</evidence>
<protein>
    <submittedName>
        <fullName evidence="1">Uncharacterized protein</fullName>
    </submittedName>
</protein>
<evidence type="ECO:0000313" key="2">
    <source>
        <dbReference type="Proteomes" id="UP000054107"/>
    </source>
</evidence>
<keyword evidence="2" id="KW-1185">Reference proteome</keyword>
<organism evidence="1 2">
    <name type="scientific">Parasitella parasitica</name>
    <dbReference type="NCBI Taxonomy" id="35722"/>
    <lineage>
        <taxon>Eukaryota</taxon>
        <taxon>Fungi</taxon>
        <taxon>Fungi incertae sedis</taxon>
        <taxon>Mucoromycota</taxon>
        <taxon>Mucoromycotina</taxon>
        <taxon>Mucoromycetes</taxon>
        <taxon>Mucorales</taxon>
        <taxon>Mucorineae</taxon>
        <taxon>Mucoraceae</taxon>
        <taxon>Parasitella</taxon>
    </lineage>
</organism>
<dbReference type="Proteomes" id="UP000054107">
    <property type="component" value="Unassembled WGS sequence"/>
</dbReference>
<dbReference type="OrthoDB" id="10539023at2759"/>
<name>A0A0B7NUY2_9FUNG</name>
<accession>A0A0B7NUY2</accession>
<reference evidence="1 2" key="1">
    <citation type="submission" date="2014-09" db="EMBL/GenBank/DDBJ databases">
        <authorList>
            <person name="Ellenberger Sabrina"/>
        </authorList>
    </citation>
    <scope>NUCLEOTIDE SEQUENCE [LARGE SCALE GENOMIC DNA]</scope>
    <source>
        <strain evidence="1 2">CBS 412.66</strain>
    </source>
</reference>
<sequence>MSEKQFIQKNVPQENVYRNLKAIGGVAKVNLKTFNSVKEAVLTAIYSNKPNKMKFLSSDDLEKIKTFNIPATQKVIQDKTFKPMKFTD</sequence>
<dbReference type="EMBL" id="LN733911">
    <property type="protein sequence ID" value="CEP18799.1"/>
    <property type="molecule type" value="Genomic_DNA"/>
</dbReference>
<dbReference type="AlphaFoldDB" id="A0A0B7NUY2"/>